<proteinExistence type="predicted"/>
<reference evidence="1" key="2">
    <citation type="submission" date="2017-11" db="EMBL/GenBank/DDBJ databases">
        <title>Coralsnake Venomics: Analyses of Venom Gland Transcriptomes and Proteomes of Six Brazilian Taxa.</title>
        <authorList>
            <person name="Aird S.D."/>
            <person name="Jorge da Silva N."/>
            <person name="Qiu L."/>
            <person name="Villar-Briones A."/>
            <person name="Aparecida-Saddi V."/>
            <person name="Campos-Telles M.P."/>
            <person name="Grau M."/>
            <person name="Mikheyev A.S."/>
        </authorList>
    </citation>
    <scope>NUCLEOTIDE SEQUENCE</scope>
    <source>
        <tissue evidence="1">Venom_gland</tissue>
    </source>
</reference>
<evidence type="ECO:0000313" key="1">
    <source>
        <dbReference type="EMBL" id="LAA59776.1"/>
    </source>
</evidence>
<accession>A0A2D4GK51</accession>
<name>A0A2D4GK51_MICCO</name>
<organism evidence="1">
    <name type="scientific">Micrurus corallinus</name>
    <name type="common">Brazilian coral snake</name>
    <dbReference type="NCBI Taxonomy" id="54390"/>
    <lineage>
        <taxon>Eukaryota</taxon>
        <taxon>Metazoa</taxon>
        <taxon>Chordata</taxon>
        <taxon>Craniata</taxon>
        <taxon>Vertebrata</taxon>
        <taxon>Euteleostomi</taxon>
        <taxon>Lepidosauria</taxon>
        <taxon>Squamata</taxon>
        <taxon>Bifurcata</taxon>
        <taxon>Unidentata</taxon>
        <taxon>Episquamata</taxon>
        <taxon>Toxicofera</taxon>
        <taxon>Serpentes</taxon>
        <taxon>Colubroidea</taxon>
        <taxon>Elapidae</taxon>
        <taxon>Elapinae</taxon>
        <taxon>Micrurus</taxon>
    </lineage>
</organism>
<reference evidence="1" key="1">
    <citation type="submission" date="2017-07" db="EMBL/GenBank/DDBJ databases">
        <authorList>
            <person name="Mikheyev A."/>
            <person name="Grau M."/>
        </authorList>
    </citation>
    <scope>NUCLEOTIDE SEQUENCE</scope>
    <source>
        <tissue evidence="1">Venom_gland</tissue>
    </source>
</reference>
<sequence length="104" mass="12195">MLPSSHTHFTGYFQTEIDNRKYTEVTLHTKTIIQATHEGKTKHHSVCFFSFHCSLLSKPELIIWRFIPLCARTVYLYQLDLIKAEVKSCNIHWGKRSISARMQV</sequence>
<dbReference type="EMBL" id="IACJ01132066">
    <property type="protein sequence ID" value="LAA59776.1"/>
    <property type="molecule type" value="Transcribed_RNA"/>
</dbReference>
<protein>
    <submittedName>
        <fullName evidence="1">Uncharacterized protein</fullName>
    </submittedName>
</protein>
<dbReference type="AlphaFoldDB" id="A0A2D4GK51"/>